<dbReference type="Proteomes" id="UP000265520">
    <property type="component" value="Unassembled WGS sequence"/>
</dbReference>
<evidence type="ECO:0000313" key="2">
    <source>
        <dbReference type="EMBL" id="MCI39749.1"/>
    </source>
</evidence>
<dbReference type="EMBL" id="LXQA010271243">
    <property type="protein sequence ID" value="MCI39749.1"/>
    <property type="molecule type" value="Genomic_DNA"/>
</dbReference>
<organism evidence="2 3">
    <name type="scientific">Trifolium medium</name>
    <dbReference type="NCBI Taxonomy" id="97028"/>
    <lineage>
        <taxon>Eukaryota</taxon>
        <taxon>Viridiplantae</taxon>
        <taxon>Streptophyta</taxon>
        <taxon>Embryophyta</taxon>
        <taxon>Tracheophyta</taxon>
        <taxon>Spermatophyta</taxon>
        <taxon>Magnoliopsida</taxon>
        <taxon>eudicotyledons</taxon>
        <taxon>Gunneridae</taxon>
        <taxon>Pentapetalae</taxon>
        <taxon>rosids</taxon>
        <taxon>fabids</taxon>
        <taxon>Fabales</taxon>
        <taxon>Fabaceae</taxon>
        <taxon>Papilionoideae</taxon>
        <taxon>50 kb inversion clade</taxon>
        <taxon>NPAAA clade</taxon>
        <taxon>Hologalegina</taxon>
        <taxon>IRL clade</taxon>
        <taxon>Trifolieae</taxon>
        <taxon>Trifolium</taxon>
    </lineage>
</organism>
<keyword evidence="3" id="KW-1185">Reference proteome</keyword>
<evidence type="ECO:0000313" key="3">
    <source>
        <dbReference type="Proteomes" id="UP000265520"/>
    </source>
</evidence>
<reference evidence="2 3" key="1">
    <citation type="journal article" date="2018" name="Front. Plant Sci.">
        <title>Red Clover (Trifolium pratense) and Zigzag Clover (T. medium) - A Picture of Genomic Similarities and Differences.</title>
        <authorList>
            <person name="Dluhosova J."/>
            <person name="Istvanek J."/>
            <person name="Nedelnik J."/>
            <person name="Repkova J."/>
        </authorList>
    </citation>
    <scope>NUCLEOTIDE SEQUENCE [LARGE SCALE GENOMIC DNA]</scope>
    <source>
        <strain evidence="3">cv. 10/8</strain>
        <tissue evidence="2">Leaf</tissue>
    </source>
</reference>
<evidence type="ECO:0000256" key="1">
    <source>
        <dbReference type="SAM" id="MobiDB-lite"/>
    </source>
</evidence>
<sequence length="86" mass="8968">MPSATVPPPSPTLLLLSKRLPSSKSSPEPPHTMIAHSPPLAPTSPLKPFLTPVPPPPPKPPNIISVPLPIQSLVPPLTPPFTSSVL</sequence>
<feature type="non-terminal residue" evidence="2">
    <location>
        <position position="86"/>
    </location>
</feature>
<feature type="compositionally biased region" description="Pro residues" evidence="1">
    <location>
        <begin position="1"/>
        <end position="11"/>
    </location>
</feature>
<accession>A0A392RTQ0</accession>
<name>A0A392RTQ0_9FABA</name>
<proteinExistence type="predicted"/>
<feature type="compositionally biased region" description="Low complexity" evidence="1">
    <location>
        <begin position="12"/>
        <end position="26"/>
    </location>
</feature>
<protein>
    <submittedName>
        <fullName evidence="2">Uncharacterized protein</fullName>
    </submittedName>
</protein>
<feature type="region of interest" description="Disordered" evidence="1">
    <location>
        <begin position="1"/>
        <end position="58"/>
    </location>
</feature>
<dbReference type="AlphaFoldDB" id="A0A392RTQ0"/>
<comment type="caution">
    <text evidence="2">The sequence shown here is derived from an EMBL/GenBank/DDBJ whole genome shotgun (WGS) entry which is preliminary data.</text>
</comment>